<accession>A0AA38RGM3</accession>
<feature type="region of interest" description="Disordered" evidence="5">
    <location>
        <begin position="339"/>
        <end position="423"/>
    </location>
</feature>
<evidence type="ECO:0000256" key="1">
    <source>
        <dbReference type="ARBA" id="ARBA00004167"/>
    </source>
</evidence>
<dbReference type="PANTHER" id="PTHR15549:SF30">
    <property type="entry name" value="MID2 DOMAIN-CONTAINING PROTEIN"/>
    <property type="match status" value="1"/>
</dbReference>
<proteinExistence type="predicted"/>
<sequence>MHAKTTTILSARAAITAAPDGLAKRNKRRNAGHTALTTTFTPPSECFNGIVTEMGAGNYEFNLAISETSGTSIGYTCYPPGFDTYSWYSPGICPSGFSQIPDVSSTLTFFPSVGTSEHAAYCCMSGFTKTDWEDNCVSSWSGAYQFATYAVQNYQVRSLYTTSGTLDGRSIVEHDPIQIRWKDGDFAAEVSNSTVTATTSGAKNSSSTTVSSTTSSTIPASTSSSGVDEGNSTRPTNKSGLSTGAKAGIGVGIALGVIILLLVAFFCWRRYRKARRAQPTIETPDQPELHDSDIKELEAPPAEPRKELEAIVAVAKTPELDSTGVVSHPDPLVKELEATEAVARTPELDAQETRRAAELAADPQDAASPAELPNPDYRREKRTTAREDSGLEHSPYYDLSRAGPVETHLPTGSDGNQGEIDREIQRLEAEEERIRAMKAKLEDSRGKKS</sequence>
<gene>
    <name evidence="7" type="ORF">NKR23_g5377</name>
</gene>
<dbReference type="GO" id="GO:0071944">
    <property type="term" value="C:cell periphery"/>
    <property type="evidence" value="ECO:0007669"/>
    <property type="project" value="UniProtKB-ARBA"/>
</dbReference>
<dbReference type="Proteomes" id="UP001174694">
    <property type="component" value="Unassembled WGS sequence"/>
</dbReference>
<reference evidence="7" key="1">
    <citation type="submission" date="2022-07" db="EMBL/GenBank/DDBJ databases">
        <title>Fungi with potential for degradation of polypropylene.</title>
        <authorList>
            <person name="Gostincar C."/>
        </authorList>
    </citation>
    <scope>NUCLEOTIDE SEQUENCE</scope>
    <source>
        <strain evidence="7">EXF-13308</strain>
    </source>
</reference>
<feature type="compositionally biased region" description="Low complexity" evidence="5">
    <location>
        <begin position="205"/>
        <end position="225"/>
    </location>
</feature>
<feature type="compositionally biased region" description="Polar residues" evidence="5">
    <location>
        <begin position="230"/>
        <end position="242"/>
    </location>
</feature>
<evidence type="ECO:0000256" key="3">
    <source>
        <dbReference type="ARBA" id="ARBA00022989"/>
    </source>
</evidence>
<feature type="compositionally biased region" description="Low complexity" evidence="5">
    <location>
        <begin position="358"/>
        <end position="367"/>
    </location>
</feature>
<dbReference type="AlphaFoldDB" id="A0AA38RGM3"/>
<evidence type="ECO:0000256" key="5">
    <source>
        <dbReference type="SAM" id="MobiDB-lite"/>
    </source>
</evidence>
<evidence type="ECO:0000256" key="6">
    <source>
        <dbReference type="SAM" id="Phobius"/>
    </source>
</evidence>
<keyword evidence="4 6" id="KW-0472">Membrane</keyword>
<evidence type="ECO:0000256" key="2">
    <source>
        <dbReference type="ARBA" id="ARBA00022692"/>
    </source>
</evidence>
<dbReference type="PANTHER" id="PTHR15549">
    <property type="entry name" value="PAIRED IMMUNOGLOBULIN-LIKE TYPE 2 RECEPTOR"/>
    <property type="match status" value="1"/>
</dbReference>
<organism evidence="7 8">
    <name type="scientific">Pleurostoma richardsiae</name>
    <dbReference type="NCBI Taxonomy" id="41990"/>
    <lineage>
        <taxon>Eukaryota</taxon>
        <taxon>Fungi</taxon>
        <taxon>Dikarya</taxon>
        <taxon>Ascomycota</taxon>
        <taxon>Pezizomycotina</taxon>
        <taxon>Sordariomycetes</taxon>
        <taxon>Sordariomycetidae</taxon>
        <taxon>Calosphaeriales</taxon>
        <taxon>Pleurostomataceae</taxon>
        <taxon>Pleurostoma</taxon>
    </lineage>
</organism>
<dbReference type="GO" id="GO:0016020">
    <property type="term" value="C:membrane"/>
    <property type="evidence" value="ECO:0007669"/>
    <property type="project" value="UniProtKB-SubCell"/>
</dbReference>
<feature type="transmembrane region" description="Helical" evidence="6">
    <location>
        <begin position="247"/>
        <end position="268"/>
    </location>
</feature>
<keyword evidence="8" id="KW-1185">Reference proteome</keyword>
<name>A0AA38RGM3_9PEZI</name>
<evidence type="ECO:0000313" key="7">
    <source>
        <dbReference type="EMBL" id="KAJ9145397.1"/>
    </source>
</evidence>
<feature type="compositionally biased region" description="Basic and acidic residues" evidence="5">
    <location>
        <begin position="376"/>
        <end position="391"/>
    </location>
</feature>
<dbReference type="EMBL" id="JANBVO010000014">
    <property type="protein sequence ID" value="KAJ9145397.1"/>
    <property type="molecule type" value="Genomic_DNA"/>
</dbReference>
<dbReference type="InterPro" id="IPR051694">
    <property type="entry name" value="Immunoregulatory_rcpt-like"/>
</dbReference>
<comment type="caution">
    <text evidence="7">The sequence shown here is derived from an EMBL/GenBank/DDBJ whole genome shotgun (WGS) entry which is preliminary data.</text>
</comment>
<comment type="subcellular location">
    <subcellularLocation>
        <location evidence="1">Membrane</location>
        <topology evidence="1">Single-pass membrane protein</topology>
    </subcellularLocation>
</comment>
<evidence type="ECO:0000313" key="8">
    <source>
        <dbReference type="Proteomes" id="UP001174694"/>
    </source>
</evidence>
<protein>
    <submittedName>
        <fullName evidence="7">Uncharacterized protein</fullName>
    </submittedName>
</protein>
<evidence type="ECO:0000256" key="4">
    <source>
        <dbReference type="ARBA" id="ARBA00023136"/>
    </source>
</evidence>
<keyword evidence="3 6" id="KW-1133">Transmembrane helix</keyword>
<feature type="region of interest" description="Disordered" evidence="5">
    <location>
        <begin position="197"/>
        <end position="243"/>
    </location>
</feature>
<keyword evidence="2 6" id="KW-0812">Transmembrane</keyword>